<feature type="signal peptide" evidence="1">
    <location>
        <begin position="1"/>
        <end position="20"/>
    </location>
</feature>
<keyword evidence="1" id="KW-0732">Signal</keyword>
<name>A0A2G5UDD0_9PELO</name>
<comment type="caution">
    <text evidence="2">The sequence shown here is derived from an EMBL/GenBank/DDBJ whole genome shotgun (WGS) entry which is preliminary data.</text>
</comment>
<keyword evidence="3" id="KW-1185">Reference proteome</keyword>
<dbReference type="STRING" id="1611254.A0A2G5UDD0"/>
<evidence type="ECO:0000313" key="2">
    <source>
        <dbReference type="EMBL" id="PIC37552.1"/>
    </source>
</evidence>
<accession>A0A2G5UDD0</accession>
<dbReference type="AlphaFoldDB" id="A0A2G5UDD0"/>
<gene>
    <name evidence="2" type="primary">Cni-K08C9.2</name>
    <name evidence="2" type="synonym">Cnig_chr_IV.g16139</name>
    <name evidence="2" type="ORF">B9Z55_016139</name>
</gene>
<protein>
    <submittedName>
        <fullName evidence="2">Uncharacterized protein</fullName>
    </submittedName>
</protein>
<evidence type="ECO:0000256" key="1">
    <source>
        <dbReference type="SAM" id="SignalP"/>
    </source>
</evidence>
<dbReference type="OrthoDB" id="5775365at2759"/>
<evidence type="ECO:0000313" key="3">
    <source>
        <dbReference type="Proteomes" id="UP000230233"/>
    </source>
</evidence>
<dbReference type="EMBL" id="PDUG01000004">
    <property type="protein sequence ID" value="PIC37552.1"/>
    <property type="molecule type" value="Genomic_DNA"/>
</dbReference>
<organism evidence="2 3">
    <name type="scientific">Caenorhabditis nigoni</name>
    <dbReference type="NCBI Taxonomy" id="1611254"/>
    <lineage>
        <taxon>Eukaryota</taxon>
        <taxon>Metazoa</taxon>
        <taxon>Ecdysozoa</taxon>
        <taxon>Nematoda</taxon>
        <taxon>Chromadorea</taxon>
        <taxon>Rhabditida</taxon>
        <taxon>Rhabditina</taxon>
        <taxon>Rhabditomorpha</taxon>
        <taxon>Rhabditoidea</taxon>
        <taxon>Rhabditidae</taxon>
        <taxon>Peloderinae</taxon>
        <taxon>Caenorhabditis</taxon>
    </lineage>
</organism>
<sequence length="233" mass="26598">MHRMKTILLSVLFFATSTFGQTTNDDFLKKPHVLPSAERALHAVYHELDSKMSGNKHQPMFGQLYVALIEDQFTFGGDLDEWPVDLFENKDRGCKPFMGANVHHMCDDAFFLVHQDMVKLQKTAFDSSGGKDPDLTKVCDKATSGFTVGLDKDKLLYRYSHRIPMTYKGSVNENKCFGTYDTRTDTFTCMQNKDGKLKPFELQNFLWSENDGKYARGNGNVEVFCKQLHYTGN</sequence>
<dbReference type="Proteomes" id="UP000230233">
    <property type="component" value="Chromosome IV"/>
</dbReference>
<reference evidence="3" key="1">
    <citation type="submission" date="2017-10" db="EMBL/GenBank/DDBJ databases">
        <title>Rapid genome shrinkage in a self-fertile nematode reveals novel sperm competition proteins.</title>
        <authorList>
            <person name="Yin D."/>
            <person name="Schwarz E.M."/>
            <person name="Thomas C.G."/>
            <person name="Felde R.L."/>
            <person name="Korf I.F."/>
            <person name="Cutter A.D."/>
            <person name="Schartner C.M."/>
            <person name="Ralston E.J."/>
            <person name="Meyer B.J."/>
            <person name="Haag E.S."/>
        </authorList>
    </citation>
    <scope>NUCLEOTIDE SEQUENCE [LARGE SCALE GENOMIC DNA]</scope>
    <source>
        <strain evidence="3">JU1422</strain>
    </source>
</reference>
<proteinExistence type="predicted"/>
<feature type="chain" id="PRO_5013640244" evidence="1">
    <location>
        <begin position="21"/>
        <end position="233"/>
    </location>
</feature>